<name>A0ABR4JDR8_9EURO</name>
<keyword evidence="4" id="KW-0349">Heme</keyword>
<dbReference type="PRINTS" id="PR00463">
    <property type="entry name" value="EP450I"/>
</dbReference>
<gene>
    <name evidence="5" type="ORF">BJY01DRAFT_251123</name>
</gene>
<evidence type="ECO:0000256" key="2">
    <source>
        <dbReference type="ARBA" id="ARBA00023002"/>
    </source>
</evidence>
<protein>
    <recommendedName>
        <fullName evidence="7">Cytochrome P450</fullName>
    </recommendedName>
</protein>
<evidence type="ECO:0000256" key="1">
    <source>
        <dbReference type="ARBA" id="ARBA00022723"/>
    </source>
</evidence>
<organism evidence="5 6">
    <name type="scientific">Aspergillus pseudoustus</name>
    <dbReference type="NCBI Taxonomy" id="1810923"/>
    <lineage>
        <taxon>Eukaryota</taxon>
        <taxon>Fungi</taxon>
        <taxon>Dikarya</taxon>
        <taxon>Ascomycota</taxon>
        <taxon>Pezizomycotina</taxon>
        <taxon>Eurotiomycetes</taxon>
        <taxon>Eurotiomycetidae</taxon>
        <taxon>Eurotiales</taxon>
        <taxon>Aspergillaceae</taxon>
        <taxon>Aspergillus</taxon>
        <taxon>Aspergillus subgen. Nidulantes</taxon>
    </lineage>
</organism>
<evidence type="ECO:0000313" key="6">
    <source>
        <dbReference type="Proteomes" id="UP001610446"/>
    </source>
</evidence>
<dbReference type="PROSITE" id="PS00086">
    <property type="entry name" value="CYTOCHROME_P450"/>
    <property type="match status" value="1"/>
</dbReference>
<dbReference type="InterPro" id="IPR001128">
    <property type="entry name" value="Cyt_P450"/>
</dbReference>
<dbReference type="Gene3D" id="1.10.630.10">
    <property type="entry name" value="Cytochrome P450"/>
    <property type="match status" value="1"/>
</dbReference>
<dbReference type="EMBL" id="JBFXLU010000150">
    <property type="protein sequence ID" value="KAL2838115.1"/>
    <property type="molecule type" value="Genomic_DNA"/>
</dbReference>
<evidence type="ECO:0000256" key="3">
    <source>
        <dbReference type="ARBA" id="ARBA00023004"/>
    </source>
</evidence>
<keyword evidence="3 4" id="KW-0408">Iron</keyword>
<proteinExistence type="inferred from homology"/>
<dbReference type="Pfam" id="PF00067">
    <property type="entry name" value="p450"/>
    <property type="match status" value="1"/>
</dbReference>
<accession>A0ABR4JDR8</accession>
<comment type="similarity">
    <text evidence="4">Belongs to the cytochrome P450 family.</text>
</comment>
<dbReference type="InterPro" id="IPR002401">
    <property type="entry name" value="Cyt_P450_E_grp-I"/>
</dbReference>
<sequence length="290" mass="32265">MLDTDFKQLPANAWEPFGNGKRSCIGRALAWQEALMIMALLMQNFTSQLCDEEYKLKIKESLTIKPDSLWATRTRERYIQGRVAGGPAGDDPVRIEQRNMRGPGPSISRGDEHPSLNACDHLTDIERLVTASTPGRILAWPVLALGLDGALLSVIPHDESPAPLNGGEFLIHRKTGGQYWYVQHCLIRVGERLTKFRIELVDEVETVGTPILIPSDKVYITALTPLGDHNFSYHDGDGTLSCGDTNSEYRFGALQRGFRVYLSDGYSESVSYLGEDGERPSRGDEWELAV</sequence>
<dbReference type="InterPro" id="IPR036396">
    <property type="entry name" value="Cyt_P450_sf"/>
</dbReference>
<evidence type="ECO:0008006" key="7">
    <source>
        <dbReference type="Google" id="ProtNLM"/>
    </source>
</evidence>
<evidence type="ECO:0000256" key="4">
    <source>
        <dbReference type="RuleBase" id="RU000461"/>
    </source>
</evidence>
<dbReference type="Proteomes" id="UP001610446">
    <property type="component" value="Unassembled WGS sequence"/>
</dbReference>
<keyword evidence="4" id="KW-0503">Monooxygenase</keyword>
<evidence type="ECO:0000313" key="5">
    <source>
        <dbReference type="EMBL" id="KAL2838115.1"/>
    </source>
</evidence>
<keyword evidence="6" id="KW-1185">Reference proteome</keyword>
<dbReference type="SUPFAM" id="SSF48264">
    <property type="entry name" value="Cytochrome P450"/>
    <property type="match status" value="1"/>
</dbReference>
<comment type="caution">
    <text evidence="5">The sequence shown here is derived from an EMBL/GenBank/DDBJ whole genome shotgun (WGS) entry which is preliminary data.</text>
</comment>
<reference evidence="5 6" key="1">
    <citation type="submission" date="2024-07" db="EMBL/GenBank/DDBJ databases">
        <title>Section-level genome sequencing and comparative genomics of Aspergillus sections Usti and Cavernicolus.</title>
        <authorList>
            <consortium name="Lawrence Berkeley National Laboratory"/>
            <person name="Nybo J.L."/>
            <person name="Vesth T.C."/>
            <person name="Theobald S."/>
            <person name="Frisvad J.C."/>
            <person name="Larsen T.O."/>
            <person name="Kjaerboelling I."/>
            <person name="Rothschild-Mancinelli K."/>
            <person name="Lyhne E.K."/>
            <person name="Kogle M.E."/>
            <person name="Barry K."/>
            <person name="Clum A."/>
            <person name="Na H."/>
            <person name="Ledsgaard L."/>
            <person name="Lin J."/>
            <person name="Lipzen A."/>
            <person name="Kuo A."/>
            <person name="Riley R."/>
            <person name="Mondo S."/>
            <person name="Labutti K."/>
            <person name="Haridas S."/>
            <person name="Pangalinan J."/>
            <person name="Salamov A.A."/>
            <person name="Simmons B.A."/>
            <person name="Magnuson J.K."/>
            <person name="Chen J."/>
            <person name="Drula E."/>
            <person name="Henrissat B."/>
            <person name="Wiebenga A."/>
            <person name="Lubbers R.J."/>
            <person name="Gomes A.C."/>
            <person name="Makela M.R."/>
            <person name="Stajich J."/>
            <person name="Grigoriev I.V."/>
            <person name="Mortensen U.H."/>
            <person name="De Vries R.P."/>
            <person name="Baker S.E."/>
            <person name="Andersen M.R."/>
        </authorList>
    </citation>
    <scope>NUCLEOTIDE SEQUENCE [LARGE SCALE GENOMIC DNA]</scope>
    <source>
        <strain evidence="5 6">CBS 123904</strain>
    </source>
</reference>
<keyword evidence="2 4" id="KW-0560">Oxidoreductase</keyword>
<keyword evidence="1 4" id="KW-0479">Metal-binding</keyword>
<dbReference type="InterPro" id="IPR017972">
    <property type="entry name" value="Cyt_P450_CS"/>
</dbReference>